<gene>
    <name evidence="2" type="ORF">G3I70_00815</name>
</gene>
<dbReference type="Proteomes" id="UP000475532">
    <property type="component" value="Unassembled WGS sequence"/>
</dbReference>
<dbReference type="AlphaFoldDB" id="A0A6L9Q9S9"/>
<dbReference type="Pfam" id="PF00561">
    <property type="entry name" value="Abhydrolase_1"/>
    <property type="match status" value="1"/>
</dbReference>
<dbReference type="EMBL" id="JAAGLI010000010">
    <property type="protein sequence ID" value="NEA21044.1"/>
    <property type="molecule type" value="Genomic_DNA"/>
</dbReference>
<proteinExistence type="predicted"/>
<accession>A0A6L9Q9S9</accession>
<dbReference type="GO" id="GO:0016787">
    <property type="term" value="F:hydrolase activity"/>
    <property type="evidence" value="ECO:0007669"/>
    <property type="project" value="UniProtKB-KW"/>
</dbReference>
<sequence>MTSVSSQPATGSLRVPDGWLHYELRGSGPLVVLAGAPMNADAFAPLADLIAGEFTVLTTDPRGIGRSPLDDPEQDSTPPLRADDLARLIEHVDAGPAAAFGSSGGACSVLALAQAHPERVRVVIAHEPPLNELVADRDDLHAATEKMIETYQSGDMVGAWRMFMRSANIMIPDPVLEQMFGPDRPADQLADERRWFAHELRGTTRWKPDAGALRAVEDKVVIGIGEDSDGQLCDRASRALGEAVGIEPLLFPGGHTGFADDPASFAERLRGVLAGTD</sequence>
<protein>
    <submittedName>
        <fullName evidence="2">Alpha/beta hydrolase</fullName>
    </submittedName>
</protein>
<organism evidence="2 3">
    <name type="scientific">Actinomadura bangladeshensis</name>
    <dbReference type="NCBI Taxonomy" id="453573"/>
    <lineage>
        <taxon>Bacteria</taxon>
        <taxon>Bacillati</taxon>
        <taxon>Actinomycetota</taxon>
        <taxon>Actinomycetes</taxon>
        <taxon>Streptosporangiales</taxon>
        <taxon>Thermomonosporaceae</taxon>
        <taxon>Actinomadura</taxon>
    </lineage>
</organism>
<evidence type="ECO:0000313" key="3">
    <source>
        <dbReference type="Proteomes" id="UP000475532"/>
    </source>
</evidence>
<keyword evidence="2" id="KW-0378">Hydrolase</keyword>
<evidence type="ECO:0000313" key="2">
    <source>
        <dbReference type="EMBL" id="NEA21044.1"/>
    </source>
</evidence>
<dbReference type="SUPFAM" id="SSF53474">
    <property type="entry name" value="alpha/beta-Hydrolases"/>
    <property type="match status" value="1"/>
</dbReference>
<name>A0A6L9Q9S9_9ACTN</name>
<dbReference type="Gene3D" id="3.40.50.1820">
    <property type="entry name" value="alpha/beta hydrolase"/>
    <property type="match status" value="1"/>
</dbReference>
<dbReference type="RefSeq" id="WP_163052723.1">
    <property type="nucleotide sequence ID" value="NZ_JAAGLI010000010.1"/>
</dbReference>
<comment type="caution">
    <text evidence="2">The sequence shown here is derived from an EMBL/GenBank/DDBJ whole genome shotgun (WGS) entry which is preliminary data.</text>
</comment>
<dbReference type="InterPro" id="IPR029058">
    <property type="entry name" value="AB_hydrolase_fold"/>
</dbReference>
<evidence type="ECO:0000259" key="1">
    <source>
        <dbReference type="Pfam" id="PF00561"/>
    </source>
</evidence>
<feature type="domain" description="AB hydrolase-1" evidence="1">
    <location>
        <begin position="29"/>
        <end position="140"/>
    </location>
</feature>
<reference evidence="2 3" key="1">
    <citation type="submission" date="2020-01" db="EMBL/GenBank/DDBJ databases">
        <title>Insect and environment-associated Actinomycetes.</title>
        <authorList>
            <person name="Currrie C."/>
            <person name="Chevrette M."/>
            <person name="Carlson C."/>
            <person name="Stubbendieck R."/>
            <person name="Wendt-Pienkowski E."/>
        </authorList>
    </citation>
    <scope>NUCLEOTIDE SEQUENCE [LARGE SCALE GENOMIC DNA]</scope>
    <source>
        <strain evidence="2 3">SID10258</strain>
    </source>
</reference>
<dbReference type="InterPro" id="IPR000073">
    <property type="entry name" value="AB_hydrolase_1"/>
</dbReference>